<dbReference type="Proteomes" id="UP001491310">
    <property type="component" value="Unassembled WGS sequence"/>
</dbReference>
<evidence type="ECO:0000259" key="2">
    <source>
        <dbReference type="Pfam" id="PF07744"/>
    </source>
</evidence>
<comment type="caution">
    <text evidence="3">The sequence shown here is derived from an EMBL/GenBank/DDBJ whole genome shotgun (WGS) entry which is preliminary data.</text>
</comment>
<accession>A0ABR2YWI9</accession>
<feature type="region of interest" description="Disordered" evidence="1">
    <location>
        <begin position="274"/>
        <end position="300"/>
    </location>
</feature>
<keyword evidence="4" id="KW-1185">Reference proteome</keyword>
<evidence type="ECO:0000256" key="1">
    <source>
        <dbReference type="SAM" id="MobiDB-lite"/>
    </source>
</evidence>
<reference evidence="3 4" key="1">
    <citation type="journal article" date="2024" name="Nat. Commun.">
        <title>Phylogenomics reveals the evolutionary origins of lichenization in chlorophyte algae.</title>
        <authorList>
            <person name="Puginier C."/>
            <person name="Libourel C."/>
            <person name="Otte J."/>
            <person name="Skaloud P."/>
            <person name="Haon M."/>
            <person name="Grisel S."/>
            <person name="Petersen M."/>
            <person name="Berrin J.G."/>
            <person name="Delaux P.M."/>
            <person name="Dal Grande F."/>
            <person name="Keller J."/>
        </authorList>
    </citation>
    <scope>NUCLEOTIDE SEQUENCE [LARGE SCALE GENOMIC DNA]</scope>
    <source>
        <strain evidence="3 4">SAG 216-7</strain>
    </source>
</reference>
<protein>
    <recommendedName>
        <fullName evidence="2">Spen paralogue and orthologue SPOC C-terminal domain-containing protein</fullName>
    </recommendedName>
</protein>
<dbReference type="InterPro" id="IPR012921">
    <property type="entry name" value="SPOC_C"/>
</dbReference>
<dbReference type="EMBL" id="JALJOT010000004">
    <property type="protein sequence ID" value="KAK9916002.1"/>
    <property type="molecule type" value="Genomic_DNA"/>
</dbReference>
<organism evidence="3 4">
    <name type="scientific">Coccomyxa subellipsoidea</name>
    <dbReference type="NCBI Taxonomy" id="248742"/>
    <lineage>
        <taxon>Eukaryota</taxon>
        <taxon>Viridiplantae</taxon>
        <taxon>Chlorophyta</taxon>
        <taxon>core chlorophytes</taxon>
        <taxon>Trebouxiophyceae</taxon>
        <taxon>Trebouxiophyceae incertae sedis</taxon>
        <taxon>Coccomyxaceae</taxon>
        <taxon>Coccomyxa</taxon>
    </lineage>
</organism>
<evidence type="ECO:0000313" key="3">
    <source>
        <dbReference type="EMBL" id="KAK9916002.1"/>
    </source>
</evidence>
<name>A0ABR2YWI9_9CHLO</name>
<gene>
    <name evidence="3" type="ORF">WJX75_007163</name>
</gene>
<evidence type="ECO:0000313" key="4">
    <source>
        <dbReference type="Proteomes" id="UP001491310"/>
    </source>
</evidence>
<sequence length="560" mass="59381">MPFELLLNKTKGSLGEQRLVSVLIPRFAASFPDKAEAAVSGLIELSTPGPHWENEPALADACRLSALQGLGAVCKAAAEAGHDRAVLKGVEFLLRELSSSKSSRLVSFSHSGGFPIEASGQTDPQGQIHIDEGVERANRVALPTVNINSEQLRPGGDPTAPRDEAFVAFADIRDAACCYEAMCDAPVWGSQRSSVRFCEGSDATSTSGGGGVDGKVHVWVGGVGSPRGEEGVLRRLADEGVAPPISVLRVAGSRPGLILQYRSAAQGAKAVHALDRDGASQGREPPAAAPQPGPLGGGSRTLWVGQVGPAVNEDRLIGAAALETVPYRLGDSVLQGTSLHRFPGLRQLCMIKAQHVTQYRHAASMMHLVPYQEVRDTVPGPPTDMQRRTSVEEGQIYMPSEMPATLSRPSSAEGGAGTRWMCMLAKSGSPVCEMICTTETSSTMRELQSWPGTLDVTVRADLSYILSNVSAMSAVLCLAPAPQPDADRRTRQRGMFIDFINNLSSRSRAGVVKGLPAIEPAAGPRTLYLVPPSVSVAERLKVVWDHKECVFAVVMPASLS</sequence>
<dbReference type="CDD" id="cd21546">
    <property type="entry name" value="SPOC_FPA-like"/>
    <property type="match status" value="1"/>
</dbReference>
<dbReference type="Pfam" id="PF07744">
    <property type="entry name" value="SPOC"/>
    <property type="match status" value="1"/>
</dbReference>
<feature type="domain" description="Spen paralogue and orthologue SPOC C-terminal" evidence="2">
    <location>
        <begin position="420"/>
        <end position="534"/>
    </location>
</feature>
<proteinExistence type="predicted"/>